<dbReference type="SUPFAM" id="SSF54782">
    <property type="entry name" value="Porphobilinogen deaminase (hydroxymethylbilane synthase), C-terminal domain"/>
    <property type="match status" value="1"/>
</dbReference>
<dbReference type="GO" id="GO:0005737">
    <property type="term" value="C:cytoplasm"/>
    <property type="evidence" value="ECO:0007669"/>
    <property type="project" value="UniProtKB-UniRule"/>
</dbReference>
<comment type="similarity">
    <text evidence="3 8">Belongs to the HMBS family.</text>
</comment>
<dbReference type="HAMAP" id="MF_00260">
    <property type="entry name" value="Porphobil_deam"/>
    <property type="match status" value="1"/>
</dbReference>
<comment type="miscellaneous">
    <text evidence="8">The porphobilinogen subunits are added to the dipyrromethane group.</text>
</comment>
<evidence type="ECO:0000259" key="9">
    <source>
        <dbReference type="Pfam" id="PF01379"/>
    </source>
</evidence>
<dbReference type="GO" id="GO:0006782">
    <property type="term" value="P:protoporphyrinogen IX biosynthetic process"/>
    <property type="evidence" value="ECO:0007669"/>
    <property type="project" value="UniProtKB-UniRule"/>
</dbReference>
<evidence type="ECO:0000256" key="4">
    <source>
        <dbReference type="ARBA" id="ARBA00011245"/>
    </source>
</evidence>
<evidence type="ECO:0000256" key="5">
    <source>
        <dbReference type="ARBA" id="ARBA00022679"/>
    </source>
</evidence>
<dbReference type="Pfam" id="PF01379">
    <property type="entry name" value="Porphobil_deam"/>
    <property type="match status" value="1"/>
</dbReference>
<organism evidence="10">
    <name type="scientific">uncultured Aureispira sp</name>
    <dbReference type="NCBI Taxonomy" id="1331704"/>
    <lineage>
        <taxon>Bacteria</taxon>
        <taxon>Pseudomonadati</taxon>
        <taxon>Bacteroidota</taxon>
        <taxon>Saprospiria</taxon>
        <taxon>Saprospirales</taxon>
        <taxon>Saprospiraceae</taxon>
        <taxon>Aureispira</taxon>
        <taxon>environmental samples</taxon>
    </lineage>
</organism>
<name>A0A6S6S661_9BACT</name>
<comment type="pathway">
    <text evidence="2">Porphyrin-containing compound metabolism; protoporphyrin-IX biosynthesis; coproporphyrinogen-III from 5-aminolevulinate: step 2/4.</text>
</comment>
<dbReference type="Gene3D" id="3.30.160.40">
    <property type="entry name" value="Porphobilinogen deaminase, C-terminal domain"/>
    <property type="match status" value="1"/>
</dbReference>
<feature type="domain" description="Porphobilinogen deaminase N-terminal" evidence="9">
    <location>
        <begin position="4"/>
        <end position="214"/>
    </location>
</feature>
<comment type="cofactor">
    <cofactor evidence="8">
        <name>dipyrromethane</name>
        <dbReference type="ChEBI" id="CHEBI:60342"/>
    </cofactor>
    <text evidence="8">Binds 1 dipyrromethane group covalently.</text>
</comment>
<dbReference type="PRINTS" id="PR00151">
    <property type="entry name" value="PORPHBDMNASE"/>
</dbReference>
<reference evidence="10" key="1">
    <citation type="submission" date="2020-01" db="EMBL/GenBank/DDBJ databases">
        <authorList>
            <person name="Meier V. D."/>
            <person name="Meier V D."/>
        </authorList>
    </citation>
    <scope>NUCLEOTIDE SEQUENCE</scope>
    <source>
        <strain evidence="10">HLG_WM_MAG_10</strain>
    </source>
</reference>
<evidence type="ECO:0000256" key="3">
    <source>
        <dbReference type="ARBA" id="ARBA00005638"/>
    </source>
</evidence>
<dbReference type="GO" id="GO:0004418">
    <property type="term" value="F:hydroxymethylbilane synthase activity"/>
    <property type="evidence" value="ECO:0007669"/>
    <property type="project" value="UniProtKB-UniRule"/>
</dbReference>
<evidence type="ECO:0000256" key="2">
    <source>
        <dbReference type="ARBA" id="ARBA00004735"/>
    </source>
</evidence>
<dbReference type="SUPFAM" id="SSF53850">
    <property type="entry name" value="Periplasmic binding protein-like II"/>
    <property type="match status" value="1"/>
</dbReference>
<dbReference type="NCBIfam" id="TIGR00212">
    <property type="entry name" value="hemC"/>
    <property type="match status" value="1"/>
</dbReference>
<dbReference type="InterPro" id="IPR022417">
    <property type="entry name" value="Porphobilin_deaminase_N"/>
</dbReference>
<feature type="modified residue" description="S-(dipyrrolylmethanemethyl)cysteine" evidence="8">
    <location>
        <position position="244"/>
    </location>
</feature>
<keyword evidence="6 8" id="KW-0627">Porphyrin biosynthesis</keyword>
<comment type="catalytic activity">
    <reaction evidence="7 8">
        <text>4 porphobilinogen + H2O = hydroxymethylbilane + 4 NH4(+)</text>
        <dbReference type="Rhea" id="RHEA:13185"/>
        <dbReference type="ChEBI" id="CHEBI:15377"/>
        <dbReference type="ChEBI" id="CHEBI:28938"/>
        <dbReference type="ChEBI" id="CHEBI:57845"/>
        <dbReference type="ChEBI" id="CHEBI:58126"/>
        <dbReference type="EC" id="2.5.1.61"/>
    </reaction>
</comment>
<dbReference type="AlphaFoldDB" id="A0A6S6S661"/>
<gene>
    <name evidence="8" type="primary">hemC</name>
    <name evidence="10" type="ORF">HELGO_WM28148</name>
</gene>
<evidence type="ECO:0000313" key="10">
    <source>
        <dbReference type="EMBL" id="CAA6798520.1"/>
    </source>
</evidence>
<dbReference type="PANTHER" id="PTHR11557">
    <property type="entry name" value="PORPHOBILINOGEN DEAMINASE"/>
    <property type="match status" value="1"/>
</dbReference>
<evidence type="ECO:0000256" key="6">
    <source>
        <dbReference type="ARBA" id="ARBA00023244"/>
    </source>
</evidence>
<dbReference type="PANTHER" id="PTHR11557:SF0">
    <property type="entry name" value="PORPHOBILINOGEN DEAMINASE"/>
    <property type="match status" value="1"/>
</dbReference>
<dbReference type="EMBL" id="CACVAQ010000007">
    <property type="protein sequence ID" value="CAA6798520.1"/>
    <property type="molecule type" value="Genomic_DNA"/>
</dbReference>
<evidence type="ECO:0000256" key="7">
    <source>
        <dbReference type="ARBA" id="ARBA00048169"/>
    </source>
</evidence>
<dbReference type="InterPro" id="IPR000860">
    <property type="entry name" value="HemC"/>
</dbReference>
<accession>A0A6S6S661</accession>
<evidence type="ECO:0000256" key="1">
    <source>
        <dbReference type="ARBA" id="ARBA00002869"/>
    </source>
</evidence>
<comment type="function">
    <text evidence="1 8">Tetrapolymerization of the monopyrrole PBG into the hydroxymethylbilane pre-uroporphyrinogen in several discrete steps.</text>
</comment>
<dbReference type="FunFam" id="3.40.190.10:FF:000005">
    <property type="entry name" value="Porphobilinogen deaminase"/>
    <property type="match status" value="1"/>
</dbReference>
<comment type="subunit">
    <text evidence="4 8">Monomer.</text>
</comment>
<dbReference type="PIRSF" id="PIRSF001438">
    <property type="entry name" value="4pyrrol_synth_OHMeBilane_synth"/>
    <property type="match status" value="1"/>
</dbReference>
<dbReference type="Gene3D" id="3.40.190.10">
    <property type="entry name" value="Periplasmic binding protein-like II"/>
    <property type="match status" value="2"/>
</dbReference>
<evidence type="ECO:0000256" key="8">
    <source>
        <dbReference type="HAMAP-Rule" id="MF_00260"/>
    </source>
</evidence>
<dbReference type="EC" id="2.5.1.61" evidence="8"/>
<proteinExistence type="inferred from homology"/>
<keyword evidence="5 8" id="KW-0808">Transferase</keyword>
<dbReference type="InterPro" id="IPR036803">
    <property type="entry name" value="Porphobilinogen_deaminase_C_sf"/>
</dbReference>
<protein>
    <recommendedName>
        <fullName evidence="8">Porphobilinogen deaminase</fullName>
        <shortName evidence="8">PBG</shortName>
        <ecNumber evidence="8">2.5.1.61</ecNumber>
    </recommendedName>
    <alternativeName>
        <fullName evidence="8">Hydroxymethylbilane synthase</fullName>
        <shortName evidence="8">HMBS</shortName>
    </alternativeName>
    <alternativeName>
        <fullName evidence="8">Pre-uroporphyrinogen synthase</fullName>
    </alternativeName>
</protein>
<sequence>MNKLIIGTRGSKLALWQAYYTQDRLKEIGVESELKIITTKGDKIQHLSFDKIEGKGFFTKEIEDELLAGTIDLAVHSMKDMPTTQPEGLSLAAISYREDPADCLVIRKDAATQGKLLQLPDNPIVGTSSARRKALMKTIRPDAVLKDIRGNVPTRLQKLKEGQFDAILLAIAGINRLELDMSDFEMIRLNPKEFVPAPAQGVLTWQTKTDNMDVRRTLRKLHRSDVLQCTNVERKVLRLLDGGCHLPLGVYCEEDDMGYYHVCSILSGGLDQELTVVNLSSSTTKNLAETIFAKLTQGVELNS</sequence>